<evidence type="ECO:0000313" key="1">
    <source>
        <dbReference type="EMBL" id="OQP42028.1"/>
    </source>
</evidence>
<gene>
    <name evidence="1" type="ORF">A4D02_35995</name>
</gene>
<evidence type="ECO:0008006" key="3">
    <source>
        <dbReference type="Google" id="ProtNLM"/>
    </source>
</evidence>
<dbReference type="RefSeq" id="WP_014223322.1">
    <property type="nucleotide sequence ID" value="NZ_LWBO01000048.1"/>
</dbReference>
<sequence>MFKKIFVLKNSYLFGFFILGIACNTPSGHGNTHKDKNQSGIAGTKGADSKDGALSLHLNLQPGSKYYYTINNEYDIALEAQGKSINNKNKSDVDLTYAIQKDSAGNYLLQMHYEKIHLYTKSGDKESEMDADNAGATFDPVEKMLGFLKTTNITAVISPAGKIIDISGYKELGEKIIASLNTTDMQTKNLAWDKWNKVIGDGLIKKNIDQAFHLFPDSAIQVGDKWKMQSQQNGEIPLNETSSYTLKDIDDGIAYIESEGQMTSDKSNASVMGTSVTSNLKGNQTGEYEVDAKTGMLLKNKVIAKVEGSIQMMGNDIPVTIKTSIRMNGKKI</sequence>
<reference evidence="1 2" key="1">
    <citation type="submission" date="2016-04" db="EMBL/GenBank/DDBJ databases">
        <authorList>
            <person name="Chen L."/>
            <person name="Zhuang W."/>
            <person name="Wang G."/>
        </authorList>
    </citation>
    <scope>NUCLEOTIDE SEQUENCE [LARGE SCALE GENOMIC DNA]</scope>
    <source>
        <strain evidence="2">GR20</strain>
    </source>
</reference>
<protein>
    <recommendedName>
        <fullName evidence="3">Lipoprotein</fullName>
    </recommendedName>
</protein>
<comment type="caution">
    <text evidence="1">The sequence shown here is derived from an EMBL/GenBank/DDBJ whole genome shotgun (WGS) entry which is preliminary data.</text>
</comment>
<dbReference type="InterPro" id="IPR046230">
    <property type="entry name" value="DUF6263"/>
</dbReference>
<name>A0ABX3NPE7_9BACT</name>
<evidence type="ECO:0000313" key="2">
    <source>
        <dbReference type="Proteomes" id="UP000192277"/>
    </source>
</evidence>
<dbReference type="PROSITE" id="PS51257">
    <property type="entry name" value="PROKAR_LIPOPROTEIN"/>
    <property type="match status" value="1"/>
</dbReference>
<accession>A0ABX3NPE7</accession>
<dbReference type="EMBL" id="LWBO01000048">
    <property type="protein sequence ID" value="OQP42028.1"/>
    <property type="molecule type" value="Genomic_DNA"/>
</dbReference>
<organism evidence="1 2">
    <name type="scientific">Niastella koreensis</name>
    <dbReference type="NCBI Taxonomy" id="354356"/>
    <lineage>
        <taxon>Bacteria</taxon>
        <taxon>Pseudomonadati</taxon>
        <taxon>Bacteroidota</taxon>
        <taxon>Chitinophagia</taxon>
        <taxon>Chitinophagales</taxon>
        <taxon>Chitinophagaceae</taxon>
        <taxon>Niastella</taxon>
    </lineage>
</organism>
<keyword evidence="2" id="KW-1185">Reference proteome</keyword>
<dbReference type="Proteomes" id="UP000192277">
    <property type="component" value="Unassembled WGS sequence"/>
</dbReference>
<dbReference type="Pfam" id="PF19777">
    <property type="entry name" value="DUF6263"/>
    <property type="match status" value="1"/>
</dbReference>
<proteinExistence type="predicted"/>